<protein>
    <recommendedName>
        <fullName evidence="9">Peptidase S54 rhomboid domain-containing protein</fullName>
    </recommendedName>
</protein>
<feature type="compositionally biased region" description="Polar residues" evidence="5">
    <location>
        <begin position="330"/>
        <end position="347"/>
    </location>
</feature>
<dbReference type="STRING" id="215243.A0A0D2C768"/>
<evidence type="ECO:0000313" key="7">
    <source>
        <dbReference type="EMBL" id="KIW45632.1"/>
    </source>
</evidence>
<organism evidence="7 8">
    <name type="scientific">Exophiala oligosperma</name>
    <dbReference type="NCBI Taxonomy" id="215243"/>
    <lineage>
        <taxon>Eukaryota</taxon>
        <taxon>Fungi</taxon>
        <taxon>Dikarya</taxon>
        <taxon>Ascomycota</taxon>
        <taxon>Pezizomycotina</taxon>
        <taxon>Eurotiomycetes</taxon>
        <taxon>Chaetothyriomycetidae</taxon>
        <taxon>Chaetothyriales</taxon>
        <taxon>Herpotrichiellaceae</taxon>
        <taxon>Exophiala</taxon>
    </lineage>
</organism>
<sequence>MAFRVNLPPVTRALLAATIALSLLYNIARWRLLQADLDPTTGNEEPAPRRVVPYLALVPAQCIWYPWTFLSATLVEQNIFTLLLQGGTLFFGGKYLERAWGTKGFIYVVLIASAIPYILAAPTYILWAAITGSPDRALTPLNGGITLQAAFLVAFKQLVPEHTVSIYKGMIKMRVKHFPAVFLAVNTLSGLILGTDTALILAWYGLITTWTYLRFYKRQPDLSSTSPDGGGLRGDASETFAFATFFPDVMQAPIAAFCNQIFVLLCNLKICIPFSDEDIATGNEHAAARGEAGLPSFSRQARGARGMSKREEAERRRALALKALDERLNAASSRAGPQQTTTGTPSVAQGPELLGQTDYQPDA</sequence>
<reference evidence="7 8" key="1">
    <citation type="submission" date="2015-01" db="EMBL/GenBank/DDBJ databases">
        <title>The Genome Sequence of Exophiala oligosperma CBS72588.</title>
        <authorList>
            <consortium name="The Broad Institute Genomics Platform"/>
            <person name="Cuomo C."/>
            <person name="de Hoog S."/>
            <person name="Gorbushina A."/>
            <person name="Stielow B."/>
            <person name="Teixiera M."/>
            <person name="Abouelleil A."/>
            <person name="Chapman S.B."/>
            <person name="Priest M."/>
            <person name="Young S.K."/>
            <person name="Wortman J."/>
            <person name="Nusbaum C."/>
            <person name="Birren B."/>
        </authorList>
    </citation>
    <scope>NUCLEOTIDE SEQUENCE [LARGE SCALE GENOMIC DNA]</scope>
    <source>
        <strain evidence="7 8">CBS 72588</strain>
    </source>
</reference>
<feature type="transmembrane region" description="Helical" evidence="6">
    <location>
        <begin position="180"/>
        <end position="206"/>
    </location>
</feature>
<feature type="transmembrane region" description="Helical" evidence="6">
    <location>
        <begin position="12"/>
        <end position="30"/>
    </location>
</feature>
<comment type="subcellular location">
    <subcellularLocation>
        <location evidence="1">Membrane</location>
        <topology evidence="1">Multi-pass membrane protein</topology>
    </subcellularLocation>
</comment>
<dbReference type="Gene3D" id="1.20.1540.10">
    <property type="entry name" value="Rhomboid-like"/>
    <property type="match status" value="1"/>
</dbReference>
<dbReference type="SMART" id="SM01160">
    <property type="entry name" value="DUF1751"/>
    <property type="match status" value="1"/>
</dbReference>
<dbReference type="FunFam" id="1.20.1540.10:FF:000004">
    <property type="entry name" value="Transmembrane protein 115"/>
    <property type="match status" value="1"/>
</dbReference>
<dbReference type="EMBL" id="KN847334">
    <property type="protein sequence ID" value="KIW45632.1"/>
    <property type="molecule type" value="Genomic_DNA"/>
</dbReference>
<dbReference type="SUPFAM" id="SSF144091">
    <property type="entry name" value="Rhomboid-like"/>
    <property type="match status" value="1"/>
</dbReference>
<dbReference type="PANTHER" id="PTHR13377">
    <property type="entry name" value="PLACENTAL PROTEIN 6"/>
    <property type="match status" value="1"/>
</dbReference>
<name>A0A0D2C768_9EURO</name>
<proteinExistence type="predicted"/>
<dbReference type="AlphaFoldDB" id="A0A0D2C768"/>
<dbReference type="InterPro" id="IPR035952">
    <property type="entry name" value="Rhomboid-like_sf"/>
</dbReference>
<dbReference type="GeneID" id="27356079"/>
<dbReference type="Proteomes" id="UP000053342">
    <property type="component" value="Unassembled WGS sequence"/>
</dbReference>
<dbReference type="GO" id="GO:0005794">
    <property type="term" value="C:Golgi apparatus"/>
    <property type="evidence" value="ECO:0007669"/>
    <property type="project" value="TreeGrafter"/>
</dbReference>
<accession>A0A0D2C768</accession>
<dbReference type="OrthoDB" id="73612at2759"/>
<dbReference type="InterPro" id="IPR013861">
    <property type="entry name" value="TMEM115/Pdh1/Rbl19"/>
</dbReference>
<evidence type="ECO:0000256" key="6">
    <source>
        <dbReference type="SAM" id="Phobius"/>
    </source>
</evidence>
<keyword evidence="2 6" id="KW-0812">Transmembrane</keyword>
<evidence type="ECO:0000256" key="3">
    <source>
        <dbReference type="ARBA" id="ARBA00022989"/>
    </source>
</evidence>
<evidence type="ECO:0000256" key="2">
    <source>
        <dbReference type="ARBA" id="ARBA00022692"/>
    </source>
</evidence>
<feature type="region of interest" description="Disordered" evidence="5">
    <location>
        <begin position="291"/>
        <end position="315"/>
    </location>
</feature>
<dbReference type="VEuPathDB" id="FungiDB:PV06_04005"/>
<evidence type="ECO:0008006" key="9">
    <source>
        <dbReference type="Google" id="ProtNLM"/>
    </source>
</evidence>
<evidence type="ECO:0000256" key="1">
    <source>
        <dbReference type="ARBA" id="ARBA00004141"/>
    </source>
</evidence>
<keyword evidence="8" id="KW-1185">Reference proteome</keyword>
<dbReference type="PANTHER" id="PTHR13377:SF3">
    <property type="entry name" value="TRANSMEMBRANE PROTEIN 115"/>
    <property type="match status" value="1"/>
</dbReference>
<feature type="transmembrane region" description="Helical" evidence="6">
    <location>
        <begin position="141"/>
        <end position="159"/>
    </location>
</feature>
<feature type="transmembrane region" description="Helical" evidence="6">
    <location>
        <begin position="105"/>
        <end position="129"/>
    </location>
</feature>
<dbReference type="GO" id="GO:0006890">
    <property type="term" value="P:retrograde vesicle-mediated transport, Golgi to endoplasmic reticulum"/>
    <property type="evidence" value="ECO:0007669"/>
    <property type="project" value="InterPro"/>
</dbReference>
<keyword evidence="3 6" id="KW-1133">Transmembrane helix</keyword>
<evidence type="ECO:0000256" key="4">
    <source>
        <dbReference type="ARBA" id="ARBA00023136"/>
    </source>
</evidence>
<gene>
    <name evidence="7" type="ORF">PV06_04005</name>
</gene>
<dbReference type="Pfam" id="PF08551">
    <property type="entry name" value="DUF1751"/>
    <property type="match status" value="1"/>
</dbReference>
<dbReference type="HOGENOM" id="CLU_043563_1_0_1"/>
<evidence type="ECO:0000256" key="5">
    <source>
        <dbReference type="SAM" id="MobiDB-lite"/>
    </source>
</evidence>
<dbReference type="GO" id="GO:0016020">
    <property type="term" value="C:membrane"/>
    <property type="evidence" value="ECO:0007669"/>
    <property type="project" value="UniProtKB-SubCell"/>
</dbReference>
<keyword evidence="4 6" id="KW-0472">Membrane</keyword>
<evidence type="ECO:0000313" key="8">
    <source>
        <dbReference type="Proteomes" id="UP000053342"/>
    </source>
</evidence>
<dbReference type="RefSeq" id="XP_016265848.1">
    <property type="nucleotide sequence ID" value="XM_016404843.1"/>
</dbReference>
<feature type="region of interest" description="Disordered" evidence="5">
    <location>
        <begin position="329"/>
        <end position="363"/>
    </location>
</feature>